<dbReference type="InterPro" id="IPR014782">
    <property type="entry name" value="Peptidase_M1_dom"/>
</dbReference>
<dbReference type="CDD" id="cd09600">
    <property type="entry name" value="M1_APN"/>
    <property type="match status" value="1"/>
</dbReference>
<dbReference type="InterPro" id="IPR001930">
    <property type="entry name" value="Peptidase_M1"/>
</dbReference>
<accession>A0AAD8Y0C5</accession>
<evidence type="ECO:0000256" key="3">
    <source>
        <dbReference type="ARBA" id="ARBA00022438"/>
    </source>
</evidence>
<dbReference type="InterPro" id="IPR012779">
    <property type="entry name" value="Peptidase_M1_pepN"/>
</dbReference>
<keyword evidence="3 14" id="KW-0031">Aminopeptidase</keyword>
<protein>
    <submittedName>
        <fullName evidence="14">Aminopeptidase N</fullName>
        <ecNumber evidence="14">3.4.11.2</ecNumber>
    </submittedName>
</protein>
<feature type="domain" description="Aminopeptidase N-like N-terminal" evidence="13">
    <location>
        <begin position="690"/>
        <end position="791"/>
    </location>
</feature>
<dbReference type="GO" id="GO:0008237">
    <property type="term" value="F:metallopeptidase activity"/>
    <property type="evidence" value="ECO:0007669"/>
    <property type="project" value="UniProtKB-KW"/>
</dbReference>
<organism evidence="14 15">
    <name type="scientific">Skeletonema marinoi</name>
    <dbReference type="NCBI Taxonomy" id="267567"/>
    <lineage>
        <taxon>Eukaryota</taxon>
        <taxon>Sar</taxon>
        <taxon>Stramenopiles</taxon>
        <taxon>Ochrophyta</taxon>
        <taxon>Bacillariophyta</taxon>
        <taxon>Coscinodiscophyceae</taxon>
        <taxon>Thalassiosirophycidae</taxon>
        <taxon>Thalassiosirales</taxon>
        <taxon>Skeletonemataceae</taxon>
        <taxon>Skeletonema</taxon>
        <taxon>Skeletonema marinoi-dohrnii complex</taxon>
    </lineage>
</organism>
<evidence type="ECO:0000256" key="4">
    <source>
        <dbReference type="ARBA" id="ARBA00022670"/>
    </source>
</evidence>
<dbReference type="InterPro" id="IPR045357">
    <property type="entry name" value="Aminopeptidase_N-like_N"/>
</dbReference>
<dbReference type="GO" id="GO:0008270">
    <property type="term" value="F:zinc ion binding"/>
    <property type="evidence" value="ECO:0007669"/>
    <property type="project" value="InterPro"/>
</dbReference>
<dbReference type="InterPro" id="IPR037144">
    <property type="entry name" value="Peptidase_M1_pepN_C_sf"/>
</dbReference>
<dbReference type="GO" id="GO:0016285">
    <property type="term" value="F:alanyl aminopeptidase activity"/>
    <property type="evidence" value="ECO:0007669"/>
    <property type="project" value="UniProtKB-EC"/>
</dbReference>
<dbReference type="Pfam" id="PF01433">
    <property type="entry name" value="Peptidase_M1"/>
    <property type="match status" value="1"/>
</dbReference>
<dbReference type="PANTHER" id="PTHR46322:SF1">
    <property type="entry name" value="PUROMYCIN-SENSITIVE AMINOPEPTIDASE"/>
    <property type="match status" value="1"/>
</dbReference>
<dbReference type="InterPro" id="IPR035414">
    <property type="entry name" value="Peptidase_M1_pepN_Ig-like"/>
</dbReference>
<dbReference type="Pfam" id="PF17900">
    <property type="entry name" value="Peptidase_M1_N"/>
    <property type="match status" value="1"/>
</dbReference>
<dbReference type="InterPro" id="IPR038438">
    <property type="entry name" value="PepN_Ig-like_sf"/>
</dbReference>
<keyword evidence="15" id="KW-1185">Reference proteome</keyword>
<feature type="domain" description="Peptidase M1 alanyl aminopeptidase C-terminal" evidence="12">
    <location>
        <begin position="1145"/>
        <end position="1475"/>
    </location>
</feature>
<keyword evidence="7" id="KW-0862">Zinc</keyword>
<name>A0AAD8Y0C5_9STRA</name>
<dbReference type="FunFam" id="3.30.2010.30:FF:000002">
    <property type="entry name" value="Putative aminopeptidase N"/>
    <property type="match status" value="1"/>
</dbReference>
<dbReference type="Gene3D" id="2.60.40.1730">
    <property type="entry name" value="tricorn interacting facor f3 domain"/>
    <property type="match status" value="1"/>
</dbReference>
<dbReference type="SUPFAM" id="SSF63737">
    <property type="entry name" value="Leukotriene A4 hydrolase N-terminal domain"/>
    <property type="match status" value="1"/>
</dbReference>
<evidence type="ECO:0000256" key="9">
    <source>
        <dbReference type="SAM" id="MobiDB-lite"/>
    </source>
</evidence>
<evidence type="ECO:0000256" key="2">
    <source>
        <dbReference type="ARBA" id="ARBA00010136"/>
    </source>
</evidence>
<gene>
    <name evidence="14" type="ORF">QTG54_012724</name>
</gene>
<keyword evidence="6 14" id="KW-0378">Hydrolase</keyword>
<dbReference type="Proteomes" id="UP001224775">
    <property type="component" value="Unassembled WGS sequence"/>
</dbReference>
<keyword evidence="8" id="KW-0482">Metalloprotease</keyword>
<dbReference type="InterPro" id="IPR042097">
    <property type="entry name" value="Aminopeptidase_N-like_N_sf"/>
</dbReference>
<evidence type="ECO:0000259" key="12">
    <source>
        <dbReference type="Pfam" id="PF17432"/>
    </source>
</evidence>
<dbReference type="PRINTS" id="PR00756">
    <property type="entry name" value="ALADIPTASE"/>
</dbReference>
<dbReference type="Gene3D" id="3.30.2010.30">
    <property type="match status" value="1"/>
</dbReference>
<dbReference type="InterPro" id="IPR027417">
    <property type="entry name" value="P-loop_NTPase"/>
</dbReference>
<evidence type="ECO:0000313" key="15">
    <source>
        <dbReference type="Proteomes" id="UP001224775"/>
    </source>
</evidence>
<dbReference type="NCBIfam" id="TIGR02414">
    <property type="entry name" value="pepN_proteo"/>
    <property type="match status" value="1"/>
</dbReference>
<feature type="domain" description="Peptidase M1 alanyl aminopeptidase Ig-like fold" evidence="11">
    <location>
        <begin position="1050"/>
        <end position="1135"/>
    </location>
</feature>
<dbReference type="Gene3D" id="3.40.50.300">
    <property type="entry name" value="P-loop containing nucleotide triphosphate hydrolases"/>
    <property type="match status" value="1"/>
</dbReference>
<dbReference type="Gene3D" id="1.25.50.10">
    <property type="entry name" value="Peptidase M1, alanyl aminopeptidase, C-terminal domain"/>
    <property type="match status" value="1"/>
</dbReference>
<dbReference type="InterPro" id="IPR027268">
    <property type="entry name" value="Peptidase_M4/M1_CTD_sf"/>
</dbReference>
<keyword evidence="5" id="KW-0479">Metal-binding</keyword>
<evidence type="ECO:0000256" key="8">
    <source>
        <dbReference type="ARBA" id="ARBA00023049"/>
    </source>
</evidence>
<evidence type="ECO:0000313" key="14">
    <source>
        <dbReference type="EMBL" id="KAK1736702.1"/>
    </source>
</evidence>
<evidence type="ECO:0000256" key="7">
    <source>
        <dbReference type="ARBA" id="ARBA00022833"/>
    </source>
</evidence>
<dbReference type="Gene3D" id="1.10.390.10">
    <property type="entry name" value="Neutral Protease Domain 2"/>
    <property type="match status" value="1"/>
</dbReference>
<dbReference type="Gene3D" id="2.60.40.1840">
    <property type="match status" value="1"/>
</dbReference>
<dbReference type="Pfam" id="PF17432">
    <property type="entry name" value="DUF3458_C"/>
    <property type="match status" value="1"/>
</dbReference>
<dbReference type="EC" id="3.4.11.2" evidence="14"/>
<dbReference type="PANTHER" id="PTHR46322">
    <property type="entry name" value="PUROMYCIN-SENSITIVE AMINOPEPTIDASE"/>
    <property type="match status" value="1"/>
</dbReference>
<evidence type="ECO:0000256" key="5">
    <source>
        <dbReference type="ARBA" id="ARBA00022723"/>
    </source>
</evidence>
<dbReference type="EMBL" id="JATAAI010000028">
    <property type="protein sequence ID" value="KAK1736702.1"/>
    <property type="molecule type" value="Genomic_DNA"/>
</dbReference>
<feature type="region of interest" description="Disordered" evidence="9">
    <location>
        <begin position="176"/>
        <end position="197"/>
    </location>
</feature>
<evidence type="ECO:0000256" key="1">
    <source>
        <dbReference type="ARBA" id="ARBA00001947"/>
    </source>
</evidence>
<comment type="caution">
    <text evidence="14">The sequence shown here is derived from an EMBL/GenBank/DDBJ whole genome shotgun (WGS) entry which is preliminary data.</text>
</comment>
<dbReference type="SUPFAM" id="SSF55486">
    <property type="entry name" value="Metalloproteases ('zincins'), catalytic domain"/>
    <property type="match status" value="1"/>
</dbReference>
<proteinExistence type="inferred from homology"/>
<evidence type="ECO:0000256" key="6">
    <source>
        <dbReference type="ARBA" id="ARBA00022801"/>
    </source>
</evidence>
<feature type="domain" description="Peptidase M1 membrane alanine aminopeptidase" evidence="10">
    <location>
        <begin position="830"/>
        <end position="1045"/>
    </location>
</feature>
<comment type="cofactor">
    <cofactor evidence="1">
        <name>Zn(2+)</name>
        <dbReference type="ChEBI" id="CHEBI:29105"/>
    </cofactor>
</comment>
<evidence type="ECO:0000259" key="13">
    <source>
        <dbReference type="Pfam" id="PF17900"/>
    </source>
</evidence>
<comment type="similarity">
    <text evidence="2">Belongs to the peptidase M1 family.</text>
</comment>
<keyword evidence="4" id="KW-0645">Protease</keyword>
<feature type="compositionally biased region" description="Polar residues" evidence="9">
    <location>
        <begin position="176"/>
        <end position="185"/>
    </location>
</feature>
<evidence type="ECO:0000259" key="10">
    <source>
        <dbReference type="Pfam" id="PF01433"/>
    </source>
</evidence>
<dbReference type="InterPro" id="IPR024601">
    <property type="entry name" value="Peptidase_M1_pepN_C"/>
</dbReference>
<sequence>MASRPSVTFAPSFGSEDEGEQDFQYDFHNVAAHQQQHMGPDHNDPRAAAMQTTGMGGGGRPNLLGTYALNSGIVGASSRNLNSAIGADDGRSLVGALGQSIRHHARMIDGDQLLPAESTAAKKAALAAYDPYQDDDHVSLAPAVELNYEKEAREVKQHDGGSAALRAFAANASVQGANENSTTGSGRIHGAGQSSVAPLAETTSSRFSLSNWFTNSFSNLSDRGAKARFSETEEDEVVAVIRDGGTGLKGGGSKLFEEAPKERFVVQTSGSPDVDTPRAPGRIETPFFWLVPRSGANAVRTVMWRCLRLAEASEAGAGEELNVLKIVDGEDKRYVNVDLSTSKGLAHAKELNLASSGVPDVIISGDMHGTLELFNNLNRARVFAVFRNPIERAISKYYADLASDPDVAGMTLTQYVRQGGHRVQNNYLTRHLSGRYGGKLEVFHLDVAREFLRRKFVVGLARDLPATTNLFTHVYGWNNTAAIMGMDNAEQCYQTIFNALTDSSPPSVDEGSEGWKLLVSQNWFDLKLYEYAEYLFQQQIDQLKKKGSLKLKATAYNRTMTSTPLNAALAAETKANPPKPVEVVRLEYSPLKYVVSKVSLDFKLYTGRTLVESVLTVTDNDLQKGESDVGGEDGLVLDGEEATVKLLELSVDGCEGALVADVDFFLKPGKLIIKGDTLRRGASSNENVMVVRTTVEIVPEDNTQLSGLYKSGDMYCTQCEAEGFRRITYYPDRPDVMATFEQVRVEANSKDFPVLLSNGNLVKEGTCEGGTNGDTRKFAVWSDPFPKPSYLFALVAGDLGCLEDSFTTMSGRNVALRFYSEHKNVSKLSYAVESLKRAMKWDEDTFGLEYDLDLFNVVAVESFNMGAMENKSLNVFNTSCVLADPKTSSDANYFRVEGIIGHEYFHNWTGNRVTCRDWFQLTLKEGLTVFRDQQFSGQINNCAAVTRISNVLTVRGMQFKEDAGPMSHPIRPDAYIAMDNFYTATVYRKGAEVIRMYDTILGTGGFRKGMDLYFKRHDGSAVTCDDFLAAMADANDTDLSQFSRWYSTSGTPTVTYVSSFDEEKGLFVIGLSQTSRSDEPLFIPVALGLLDKETGEEVLPTTVLELKEMNQTFTFPVKGDVVPSILRNFSAPVKMVPASGVVNESDMAFLASNDTDGFNRWDSAQQLYAAAILKVMDGKEYAETLDLVLSTFGATLKDASISDDAIRAYALILPGESTLAEAVTVVDPPAIRNARKFVKKAIAKKFKTELTAAYEKLTACVEADTVFKVDGESTGRRRLRNVYLGYLCALDETAEQQIEAAKIATAQFEAASGMTDKLAAFNCLVSMSGEGSSARDAAIQKFYDDANGDPLVIDKWFACLASADLPDLLDRVVKLTNHPDFTLKVPNRCRAVILSFTASAAFHDDNGKGYEFLGDMLEKIDKVNSRVSARTTASSFLSWKRYNEERASMMKAQLERLKAMPTISNDLLEIVMKGLK</sequence>
<evidence type="ECO:0000259" key="11">
    <source>
        <dbReference type="Pfam" id="PF11940"/>
    </source>
</evidence>
<dbReference type="Pfam" id="PF11940">
    <property type="entry name" value="DUF3458"/>
    <property type="match status" value="1"/>
</dbReference>
<dbReference type="GO" id="GO:0006508">
    <property type="term" value="P:proteolysis"/>
    <property type="evidence" value="ECO:0007669"/>
    <property type="project" value="UniProtKB-KW"/>
</dbReference>
<reference evidence="14" key="1">
    <citation type="submission" date="2023-06" db="EMBL/GenBank/DDBJ databases">
        <title>Survivors Of The Sea: Transcriptome response of Skeletonema marinoi to long-term dormancy.</title>
        <authorList>
            <person name="Pinder M.I.M."/>
            <person name="Kourtchenko O."/>
            <person name="Robertson E.K."/>
            <person name="Larsson T."/>
            <person name="Maumus F."/>
            <person name="Osuna-Cruz C.M."/>
            <person name="Vancaester E."/>
            <person name="Stenow R."/>
            <person name="Vandepoele K."/>
            <person name="Ploug H."/>
            <person name="Bruchert V."/>
            <person name="Godhe A."/>
            <person name="Topel M."/>
        </authorList>
    </citation>
    <scope>NUCLEOTIDE SEQUENCE</scope>
    <source>
        <strain evidence="14">R05AC</strain>
    </source>
</reference>